<sequence>MASLVWTTQLNKTGITKVNAIGATTLINAFYISGTTNLSVIGSESGDSSTDSNNSAFIISYTSTNNILYTKRIHGSGDDSSTCMKLYKGLIYMGGNTSSQQLTWGIDSNGTVNDTTDDITLSETNSENLQGSIDGFAVKYDINGYVKWGDRLTNSEPDNISAIDVDGTYMYLGNNSLLLTCNTRGDTDNKITIYDTLDIGTNTTIHSITNNEGSYVFIGGQTYAQQIGNETTDNLQGTSNGYIYAYESRTAPLWLKRIGQNNDTSVTQIIYTTDGYVYAAGYTTSTLIGTEVSSNLLGKKDGFVAKYGASAGEFVASIRVSGTSSGESTTITSIINDSTNSYIYIGGYTTASRLQSSLVISGQSFNITCESSNSKIGTQDGFFAKFTKSGVFVAMQRIGQSNSSTYITDIKINKSGYVVVAGYIEQSTSFTSGFVSIYNFTATTTVVSSTPIDYCVNKMNRRNRMSMTCTNVQYNKLVTYGNDPQQSQKMAYSRYLRSHKPYKYIYTPPAAVASNSGIIITFAGYGSTSGSTEISSNGVDALVANLEKPITCAIDSAGNMYICNISTRRVYKLTVSTNKITPFAGNGTSGYSGDGGNATDAKLYEPEDIAFDSSNNVYICDKNNKRIRKVANGIITTVCGNDSAGYSGDGGDASSATLNYPRGLCIDAYNNIYIADTANNVIRKINATTKIISTIAGNVNAVPTTDLGNGAVATSISVNLRIPQSVYVDSSQNIYIADTGNRRIRKVDATTQTISTYCGTGNGGFNGDNILATAANLNIPVYVTGDASYIYVTDLGHNRVRKINKSTNMITTVIGNGDFEYTGDNIPATSAGLNQPRGLGIDTLGNIYVADTLHSRVRKVYA</sequence>
<proteinExistence type="predicted"/>
<evidence type="ECO:0000256" key="1">
    <source>
        <dbReference type="ARBA" id="ARBA00022737"/>
    </source>
</evidence>
<accession>A0A6C0KGN3</accession>
<dbReference type="PANTHER" id="PTHR46388">
    <property type="entry name" value="NHL REPEAT-CONTAINING PROTEIN 2"/>
    <property type="match status" value="1"/>
</dbReference>
<dbReference type="Gene3D" id="2.40.10.500">
    <property type="match status" value="1"/>
</dbReference>
<dbReference type="Pfam" id="PF01436">
    <property type="entry name" value="NHL"/>
    <property type="match status" value="1"/>
</dbReference>
<dbReference type="Pfam" id="PF25021">
    <property type="entry name" value="TEN_NHL"/>
    <property type="match status" value="1"/>
</dbReference>
<feature type="domain" description="Teneurin NHL" evidence="2">
    <location>
        <begin position="590"/>
        <end position="803"/>
    </location>
</feature>
<organism evidence="3">
    <name type="scientific">viral metagenome</name>
    <dbReference type="NCBI Taxonomy" id="1070528"/>
    <lineage>
        <taxon>unclassified sequences</taxon>
        <taxon>metagenomes</taxon>
        <taxon>organismal metagenomes</taxon>
    </lineage>
</organism>
<evidence type="ECO:0000313" key="3">
    <source>
        <dbReference type="EMBL" id="QHU17152.1"/>
    </source>
</evidence>
<reference evidence="3" key="1">
    <citation type="journal article" date="2020" name="Nature">
        <title>Giant virus diversity and host interactions through global metagenomics.</title>
        <authorList>
            <person name="Schulz F."/>
            <person name="Roux S."/>
            <person name="Paez-Espino D."/>
            <person name="Jungbluth S."/>
            <person name="Walsh D.A."/>
            <person name="Denef V.J."/>
            <person name="McMahon K.D."/>
            <person name="Konstantinidis K.T."/>
            <person name="Eloe-Fadrosh E.A."/>
            <person name="Kyrpides N.C."/>
            <person name="Woyke T."/>
        </authorList>
    </citation>
    <scope>NUCLEOTIDE SEQUENCE</scope>
    <source>
        <strain evidence="3">GVMAG-S-3300012000-57</strain>
    </source>
</reference>
<dbReference type="InterPro" id="IPR056822">
    <property type="entry name" value="TEN_NHL"/>
</dbReference>
<dbReference type="InterPro" id="IPR011042">
    <property type="entry name" value="6-blade_b-propeller_TolB-like"/>
</dbReference>
<dbReference type="Gene3D" id="2.120.10.30">
    <property type="entry name" value="TolB, C-terminal domain"/>
    <property type="match status" value="2"/>
</dbReference>
<dbReference type="PANTHER" id="PTHR46388:SF2">
    <property type="entry name" value="NHL REPEAT-CONTAINING PROTEIN 2"/>
    <property type="match status" value="1"/>
</dbReference>
<dbReference type="AlphaFoldDB" id="A0A6C0KGN3"/>
<keyword evidence="1" id="KW-0677">Repeat</keyword>
<evidence type="ECO:0000259" key="2">
    <source>
        <dbReference type="Pfam" id="PF25021"/>
    </source>
</evidence>
<dbReference type="EMBL" id="MN740899">
    <property type="protein sequence ID" value="QHU17152.1"/>
    <property type="molecule type" value="Genomic_DNA"/>
</dbReference>
<protein>
    <recommendedName>
        <fullName evidence="2">Teneurin NHL domain-containing protein</fullName>
    </recommendedName>
</protein>
<dbReference type="InterPro" id="IPR001258">
    <property type="entry name" value="NHL_repeat"/>
</dbReference>
<dbReference type="SUPFAM" id="SSF63829">
    <property type="entry name" value="Calcium-dependent phosphotriesterase"/>
    <property type="match status" value="1"/>
</dbReference>
<name>A0A6C0KGN3_9ZZZZ</name>